<proteinExistence type="inferred from homology"/>
<dbReference type="PANTHER" id="PTHR30149">
    <property type="entry name" value="HYDROGENASE PROTEIN ASSEMBLY PROTEIN HYPD"/>
    <property type="match status" value="1"/>
</dbReference>
<evidence type="ECO:0000256" key="1">
    <source>
        <dbReference type="ARBA" id="ARBA00007888"/>
    </source>
</evidence>
<dbReference type="Gene3D" id="3.40.50.11750">
    <property type="entry name" value="HypD, alpha/beta domain 1"/>
    <property type="match status" value="2"/>
</dbReference>
<evidence type="ECO:0000256" key="3">
    <source>
        <dbReference type="ARBA" id="ARBA00023004"/>
    </source>
</evidence>
<evidence type="ECO:0000313" key="5">
    <source>
        <dbReference type="Proteomes" id="UP001208689"/>
    </source>
</evidence>
<dbReference type="PANTHER" id="PTHR30149:SF0">
    <property type="entry name" value="HYDROGENASE MATURATION FACTOR HYPD"/>
    <property type="match status" value="1"/>
</dbReference>
<keyword evidence="2" id="KW-0479">Metal-binding</keyword>
<dbReference type="PIRSF" id="PIRSF005622">
    <property type="entry name" value="Hydrgn_mat_hypD"/>
    <property type="match status" value="1"/>
</dbReference>
<gene>
    <name evidence="4" type="ORF">NEF87_001625</name>
</gene>
<dbReference type="Gene3D" id="6.10.20.100">
    <property type="match status" value="1"/>
</dbReference>
<sequence>MNANIENIEFSKEILANLKTISAKFPRKVTIMHVCGTHEYTIAKNGIRSLLPDNIEVISGPGCPVCVCPTVDLDLAIELSKRKDTIITSFGDMMRVPSSTISLHEAKAMGYDVRVVYGPHDAIELAKSNPDKEVIFFAIGFETTAPLIAFEISEKPPTNFSIITAYKTVPPAMDVLLGLEDIAIDGFILPGHVCAIIGSDPFIPYAEKYHSPMIVSGFEVNDMLISILGILQQLLEHRAEVENTYTRIVKAEGNLAAKKFMKQIFEECDSVWRGIGMIPKSGLQLREEFQQYDAVRKFGIKLPGDAKMPPGCSCHLVLIGKIPPKKCPLFGKSCTPQKPVGPCMVSHEGSCKIAYTFRDI</sequence>
<dbReference type="InterPro" id="IPR042244">
    <property type="entry name" value="HypD_2_sf"/>
</dbReference>
<evidence type="ECO:0000256" key="2">
    <source>
        <dbReference type="ARBA" id="ARBA00022723"/>
    </source>
</evidence>
<keyword evidence="5" id="KW-1185">Reference proteome</keyword>
<dbReference type="Pfam" id="PF01924">
    <property type="entry name" value="HypD"/>
    <property type="match status" value="1"/>
</dbReference>
<evidence type="ECO:0008006" key="6">
    <source>
        <dbReference type="Google" id="ProtNLM"/>
    </source>
</evidence>
<comment type="similarity">
    <text evidence="1">Belongs to the HypD family.</text>
</comment>
<dbReference type="NCBIfam" id="TIGR00075">
    <property type="entry name" value="hypD"/>
    <property type="match status" value="1"/>
</dbReference>
<dbReference type="EMBL" id="CP104013">
    <property type="protein sequence ID" value="UYP45340.1"/>
    <property type="molecule type" value="Genomic_DNA"/>
</dbReference>
<organism evidence="4 5">
    <name type="scientific">Candidatus Lokiarchaeum ossiferum</name>
    <dbReference type="NCBI Taxonomy" id="2951803"/>
    <lineage>
        <taxon>Archaea</taxon>
        <taxon>Promethearchaeati</taxon>
        <taxon>Promethearchaeota</taxon>
        <taxon>Promethearchaeia</taxon>
        <taxon>Promethearchaeales</taxon>
        <taxon>Promethearchaeaceae</taxon>
        <taxon>Candidatus Lokiarchaeum</taxon>
    </lineage>
</organism>
<accession>A0ABY6HP91</accession>
<evidence type="ECO:0000313" key="4">
    <source>
        <dbReference type="EMBL" id="UYP45340.1"/>
    </source>
</evidence>
<keyword evidence="3" id="KW-0408">Iron</keyword>
<dbReference type="Proteomes" id="UP001208689">
    <property type="component" value="Chromosome"/>
</dbReference>
<protein>
    <recommendedName>
        <fullName evidence="6">Hydrogenase formation protein HypD</fullName>
    </recommendedName>
</protein>
<reference evidence="4" key="1">
    <citation type="submission" date="2022-09" db="EMBL/GenBank/DDBJ databases">
        <title>Actin cytoskeleton and complex cell architecture in an #Asgard archaeon.</title>
        <authorList>
            <person name="Ponce Toledo R.I."/>
            <person name="Schleper C."/>
            <person name="Rodrigues Oliveira T."/>
            <person name="Wollweber F."/>
            <person name="Xu J."/>
            <person name="Rittmann S."/>
            <person name="Klingl A."/>
            <person name="Pilhofer M."/>
        </authorList>
    </citation>
    <scope>NUCLEOTIDE SEQUENCE</scope>
    <source>
        <strain evidence="4">B-35</strain>
    </source>
</reference>
<dbReference type="InterPro" id="IPR002780">
    <property type="entry name" value="Hyd_form_HypD"/>
</dbReference>
<name>A0ABY6HP91_9ARCH</name>
<dbReference type="InterPro" id="IPR042243">
    <property type="entry name" value="HypD_1"/>
</dbReference>